<feature type="region of interest" description="Disordered" evidence="1">
    <location>
        <begin position="1"/>
        <end position="141"/>
    </location>
</feature>
<accession>A0AAD4STD2</accession>
<name>A0AAD4STD2_9MAGN</name>
<organism evidence="2 3">
    <name type="scientific">Papaver atlanticum</name>
    <dbReference type="NCBI Taxonomy" id="357466"/>
    <lineage>
        <taxon>Eukaryota</taxon>
        <taxon>Viridiplantae</taxon>
        <taxon>Streptophyta</taxon>
        <taxon>Embryophyta</taxon>
        <taxon>Tracheophyta</taxon>
        <taxon>Spermatophyta</taxon>
        <taxon>Magnoliopsida</taxon>
        <taxon>Ranunculales</taxon>
        <taxon>Papaveraceae</taxon>
        <taxon>Papaveroideae</taxon>
        <taxon>Papaver</taxon>
    </lineage>
</organism>
<keyword evidence="3" id="KW-1185">Reference proteome</keyword>
<dbReference type="AlphaFoldDB" id="A0AAD4STD2"/>
<feature type="compositionally biased region" description="Basic and acidic residues" evidence="1">
    <location>
        <begin position="109"/>
        <end position="121"/>
    </location>
</feature>
<evidence type="ECO:0000313" key="2">
    <source>
        <dbReference type="EMBL" id="KAI3922981.1"/>
    </source>
</evidence>
<evidence type="ECO:0000256" key="1">
    <source>
        <dbReference type="SAM" id="MobiDB-lite"/>
    </source>
</evidence>
<protein>
    <submittedName>
        <fullName evidence="2">Uncharacterized protein</fullName>
    </submittedName>
</protein>
<comment type="caution">
    <text evidence="2">The sequence shown here is derived from an EMBL/GenBank/DDBJ whole genome shotgun (WGS) entry which is preliminary data.</text>
</comment>
<evidence type="ECO:0000313" key="3">
    <source>
        <dbReference type="Proteomes" id="UP001202328"/>
    </source>
</evidence>
<sequence length="141" mass="15700">MIPDLADWVRENDFSSDEDDDKAFFWGENDDYNFCMSTESESDGDEGDRKRKPQVGTGTNDATILGNEKQKSEVSGTGMDAELDFHDGVSAKKSSKKTDGDASEEDMSTEVKEKEKRKLQEDGVESEQNDGIEASIEVKKK</sequence>
<gene>
    <name evidence="2" type="ORF">MKW98_013515</name>
</gene>
<reference evidence="2" key="1">
    <citation type="submission" date="2022-04" db="EMBL/GenBank/DDBJ databases">
        <title>A functionally conserved STORR gene fusion in Papaver species that diverged 16.8 million years ago.</title>
        <authorList>
            <person name="Catania T."/>
        </authorList>
    </citation>
    <scope>NUCLEOTIDE SEQUENCE</scope>
    <source>
        <strain evidence="2">S-188037</strain>
    </source>
</reference>
<proteinExistence type="predicted"/>
<feature type="compositionally biased region" description="Basic and acidic residues" evidence="1">
    <location>
        <begin position="83"/>
        <end position="100"/>
    </location>
</feature>
<dbReference type="EMBL" id="JAJJMB010008589">
    <property type="protein sequence ID" value="KAI3922981.1"/>
    <property type="molecule type" value="Genomic_DNA"/>
</dbReference>
<dbReference type="Proteomes" id="UP001202328">
    <property type="component" value="Unassembled WGS sequence"/>
</dbReference>